<dbReference type="InParanoid" id="A0A3Q2HWD9"/>
<dbReference type="STRING" id="9796.ENSECAP00000037646"/>
<evidence type="ECO:0000313" key="7">
    <source>
        <dbReference type="Proteomes" id="UP000002281"/>
    </source>
</evidence>
<keyword evidence="2" id="KW-0436">Ligase</keyword>
<reference evidence="6 7" key="1">
    <citation type="journal article" date="2009" name="Science">
        <title>Genome sequence, comparative analysis, and population genetics of the domestic horse.</title>
        <authorList>
            <consortium name="Broad Institute Genome Sequencing Platform"/>
            <consortium name="Broad Institute Whole Genome Assembly Team"/>
            <person name="Wade C.M."/>
            <person name="Giulotto E."/>
            <person name="Sigurdsson S."/>
            <person name="Zoli M."/>
            <person name="Gnerre S."/>
            <person name="Imsland F."/>
            <person name="Lear T.L."/>
            <person name="Adelson D.L."/>
            <person name="Bailey E."/>
            <person name="Bellone R.R."/>
            <person name="Bloecker H."/>
            <person name="Distl O."/>
            <person name="Edgar R.C."/>
            <person name="Garber M."/>
            <person name="Leeb T."/>
            <person name="Mauceli E."/>
            <person name="MacLeod J.N."/>
            <person name="Penedo M.C.T."/>
            <person name="Raison J.M."/>
            <person name="Sharpe T."/>
            <person name="Vogel J."/>
            <person name="Andersson L."/>
            <person name="Antczak D.F."/>
            <person name="Biagi T."/>
            <person name="Binns M.M."/>
            <person name="Chowdhary B.P."/>
            <person name="Coleman S.J."/>
            <person name="Della Valle G."/>
            <person name="Fryc S."/>
            <person name="Guerin G."/>
            <person name="Hasegawa T."/>
            <person name="Hill E.W."/>
            <person name="Jurka J."/>
            <person name="Kiialainen A."/>
            <person name="Lindgren G."/>
            <person name="Liu J."/>
            <person name="Magnani E."/>
            <person name="Mickelson J.R."/>
            <person name="Murray J."/>
            <person name="Nergadze S.G."/>
            <person name="Onofrio R."/>
            <person name="Pedroni S."/>
            <person name="Piras M.F."/>
            <person name="Raudsepp T."/>
            <person name="Rocchi M."/>
            <person name="Roeed K.H."/>
            <person name="Ryder O.A."/>
            <person name="Searle S."/>
            <person name="Skow L."/>
            <person name="Swinburne J.E."/>
            <person name="Syvaenen A.C."/>
            <person name="Tozaki T."/>
            <person name="Valberg S.J."/>
            <person name="Vaudin M."/>
            <person name="White J.R."/>
            <person name="Zody M.C."/>
            <person name="Lander E.S."/>
            <person name="Lindblad-Toh K."/>
        </authorList>
    </citation>
    <scope>NUCLEOTIDE SEQUENCE [LARGE SCALE GENOMIC DNA]</scope>
    <source>
        <strain evidence="6 7">Thoroughbred</strain>
    </source>
</reference>
<evidence type="ECO:0000256" key="5">
    <source>
        <dbReference type="ARBA" id="ARBA00024484"/>
    </source>
</evidence>
<evidence type="ECO:0000256" key="1">
    <source>
        <dbReference type="ARBA" id="ARBA00022490"/>
    </source>
</evidence>
<evidence type="ECO:0000256" key="2">
    <source>
        <dbReference type="ARBA" id="ARBA00022598"/>
    </source>
</evidence>
<evidence type="ECO:0008006" key="8">
    <source>
        <dbReference type="Google" id="ProtNLM"/>
    </source>
</evidence>
<dbReference type="Gene3D" id="3.40.50.12780">
    <property type="entry name" value="N-terminal domain of ligase-like"/>
    <property type="match status" value="1"/>
</dbReference>
<accession>A0A3Q2HWD9</accession>
<dbReference type="PANTHER" id="PTHR43272:SF101">
    <property type="entry name" value="ACYL-COA SYNTHETASE BUBBLEGUM FAMILY MEMBER 2-RELATED"/>
    <property type="match status" value="1"/>
</dbReference>
<keyword evidence="7" id="KW-1185">Reference proteome</keyword>
<protein>
    <recommendedName>
        <fullName evidence="8">AMP-dependent synthetase/ligase domain-containing protein</fullName>
    </recommendedName>
</protein>
<evidence type="ECO:0000256" key="3">
    <source>
        <dbReference type="ARBA" id="ARBA00022741"/>
    </source>
</evidence>
<name>A0A3Q2HWD9_HORSE</name>
<dbReference type="InterPro" id="IPR042099">
    <property type="entry name" value="ANL_N_sf"/>
</dbReference>
<evidence type="ECO:0000256" key="4">
    <source>
        <dbReference type="ARBA" id="ARBA00022840"/>
    </source>
</evidence>
<organism evidence="6 7">
    <name type="scientific">Equus caballus</name>
    <name type="common">Horse</name>
    <dbReference type="NCBI Taxonomy" id="9796"/>
    <lineage>
        <taxon>Eukaryota</taxon>
        <taxon>Metazoa</taxon>
        <taxon>Chordata</taxon>
        <taxon>Craniata</taxon>
        <taxon>Vertebrata</taxon>
        <taxon>Euteleostomi</taxon>
        <taxon>Mammalia</taxon>
        <taxon>Eutheria</taxon>
        <taxon>Laurasiatheria</taxon>
        <taxon>Perissodactyla</taxon>
        <taxon>Equidae</taxon>
        <taxon>Equus</taxon>
    </lineage>
</organism>
<dbReference type="Ensembl" id="ENSECAT00000055859.2">
    <property type="protein sequence ID" value="ENSECAP00000037646.2"/>
    <property type="gene ID" value="ENSECAG00000029780.2"/>
</dbReference>
<dbReference type="AlphaFoldDB" id="A0A3Q2HWD9"/>
<keyword evidence="4" id="KW-0067">ATP-binding</keyword>
<evidence type="ECO:0000313" key="6">
    <source>
        <dbReference type="Ensembl" id="ENSECAP00000037646.2"/>
    </source>
</evidence>
<dbReference type="PANTHER" id="PTHR43272">
    <property type="entry name" value="LONG-CHAIN-FATTY-ACID--COA LIGASE"/>
    <property type="match status" value="1"/>
</dbReference>
<proteinExistence type="predicted"/>
<dbReference type="PaxDb" id="9796-ENSECAP00000037646"/>
<dbReference type="GeneTree" id="ENSGT00940000164043"/>
<dbReference type="SUPFAM" id="SSF56801">
    <property type="entry name" value="Acetyl-CoA synthetase-like"/>
    <property type="match status" value="1"/>
</dbReference>
<keyword evidence="3" id="KW-0547">Nucleotide-binding</keyword>
<dbReference type="Bgee" id="ENSECAG00000029780">
    <property type="expression patterns" value="Expressed in articular cartilage of joint and 1 other cell type or tissue"/>
</dbReference>
<comment type="catalytic activity">
    <reaction evidence="5">
        <text>a long-chain fatty acid + ATP + CoA = a long-chain fatty acyl-CoA + AMP + diphosphate</text>
        <dbReference type="Rhea" id="RHEA:15421"/>
        <dbReference type="ChEBI" id="CHEBI:30616"/>
        <dbReference type="ChEBI" id="CHEBI:33019"/>
        <dbReference type="ChEBI" id="CHEBI:57287"/>
        <dbReference type="ChEBI" id="CHEBI:57560"/>
        <dbReference type="ChEBI" id="CHEBI:83139"/>
        <dbReference type="ChEBI" id="CHEBI:456215"/>
        <dbReference type="EC" id="6.2.1.3"/>
    </reaction>
    <physiologicalReaction direction="left-to-right" evidence="5">
        <dbReference type="Rhea" id="RHEA:15422"/>
    </physiologicalReaction>
</comment>
<reference evidence="6" key="2">
    <citation type="submission" date="2025-08" db="UniProtKB">
        <authorList>
            <consortium name="Ensembl"/>
        </authorList>
    </citation>
    <scope>IDENTIFICATION</scope>
    <source>
        <strain evidence="6">Thoroughbred</strain>
    </source>
</reference>
<keyword evidence="1" id="KW-0963">Cytoplasm</keyword>
<dbReference type="Proteomes" id="UP000002281">
    <property type="component" value="Chromosome 7"/>
</dbReference>
<sequence length="221" mass="24674">MLSSCGKSLPGTHTQVQKDEEDIGSIHIWGRNVFMGYLNDEESTQEKIDLHGWLHTGDLGFLDTDEFLCHGQRRGCHHTPGEKINPNPIEERVKRHVPIARSCWWARMPPTCVPCSLRTLGSLGTHVLTSEAITFCRKLKSQSTRLSDIVDDGDPVIMEFIRQGIDAVNAEVTSDCANIVQWAILDKDFSMAGGQLGDLLLLRHHSAKMYEDESESFNAAS</sequence>
<reference evidence="6" key="3">
    <citation type="submission" date="2025-09" db="UniProtKB">
        <authorList>
            <consortium name="Ensembl"/>
        </authorList>
    </citation>
    <scope>IDENTIFICATION</scope>
    <source>
        <strain evidence="6">Thoroughbred</strain>
    </source>
</reference>